<dbReference type="InterPro" id="IPR039384">
    <property type="entry name" value="HINT"/>
</dbReference>
<dbReference type="InterPro" id="IPR036265">
    <property type="entry name" value="HIT-like_sf"/>
</dbReference>
<evidence type="ECO:0000256" key="3">
    <source>
        <dbReference type="PROSITE-ProRule" id="PRU00464"/>
    </source>
</evidence>
<comment type="caution">
    <text evidence="5">The sequence shown here is derived from an EMBL/GenBank/DDBJ whole genome shotgun (WGS) entry which is preliminary data.</text>
</comment>
<dbReference type="SUPFAM" id="SSF54197">
    <property type="entry name" value="HIT-like"/>
    <property type="match status" value="1"/>
</dbReference>
<dbReference type="PANTHER" id="PTHR46648:SF1">
    <property type="entry name" value="ADENOSINE 5'-MONOPHOSPHORAMIDASE HNT1"/>
    <property type="match status" value="1"/>
</dbReference>
<gene>
    <name evidence="5" type="ORF">FO441_05915</name>
</gene>
<dbReference type="PROSITE" id="PS00892">
    <property type="entry name" value="HIT_1"/>
    <property type="match status" value="1"/>
</dbReference>
<evidence type="ECO:0000256" key="1">
    <source>
        <dbReference type="PIRSR" id="PIRSR601310-1"/>
    </source>
</evidence>
<dbReference type="GO" id="GO:0003824">
    <property type="term" value="F:catalytic activity"/>
    <property type="evidence" value="ECO:0007669"/>
    <property type="project" value="InterPro"/>
</dbReference>
<name>A0A558B000_9STAP</name>
<proteinExistence type="predicted"/>
<dbReference type="Gene3D" id="3.30.428.10">
    <property type="entry name" value="HIT-like"/>
    <property type="match status" value="1"/>
</dbReference>
<feature type="active site" description="Tele-AMP-histidine intermediate" evidence="1">
    <location>
        <position position="99"/>
    </location>
</feature>
<dbReference type="OrthoDB" id="9784774at2"/>
<evidence type="ECO:0000313" key="6">
    <source>
        <dbReference type="Proteomes" id="UP000315103"/>
    </source>
</evidence>
<feature type="domain" description="HIT" evidence="4">
    <location>
        <begin position="5"/>
        <end position="112"/>
    </location>
</feature>
<evidence type="ECO:0000259" key="4">
    <source>
        <dbReference type="PROSITE" id="PS51084"/>
    </source>
</evidence>
<organism evidence="5 6">
    <name type="scientific">Salinicoccus cyprini</name>
    <dbReference type="NCBI Taxonomy" id="2493691"/>
    <lineage>
        <taxon>Bacteria</taxon>
        <taxon>Bacillati</taxon>
        <taxon>Bacillota</taxon>
        <taxon>Bacilli</taxon>
        <taxon>Bacillales</taxon>
        <taxon>Staphylococcaceae</taxon>
        <taxon>Salinicoccus</taxon>
    </lineage>
</organism>
<accession>A0A558B000</accession>
<dbReference type="EMBL" id="VMSJ01000001">
    <property type="protein sequence ID" value="TVT29806.1"/>
    <property type="molecule type" value="Genomic_DNA"/>
</dbReference>
<evidence type="ECO:0000256" key="2">
    <source>
        <dbReference type="PIRSR" id="PIRSR601310-3"/>
    </source>
</evidence>
<dbReference type="PANTHER" id="PTHR46648">
    <property type="entry name" value="HIT FAMILY PROTEIN 1"/>
    <property type="match status" value="1"/>
</dbReference>
<dbReference type="PRINTS" id="PR00332">
    <property type="entry name" value="HISTRIAD"/>
</dbReference>
<feature type="short sequence motif" description="Histidine triad motif" evidence="2 3">
    <location>
        <begin position="97"/>
        <end position="101"/>
    </location>
</feature>
<dbReference type="CDD" id="cd01277">
    <property type="entry name" value="HINT_subgroup"/>
    <property type="match status" value="1"/>
</dbReference>
<sequence length="142" mass="16134">MSKTIFEQIAAGEIPANIVYEDDVCIAFTDAFPLSKGHTLVVPRKPVENIYDLDEETGAHLMKVITKMANALRSAFSPEGLNVVQNNGAYASQSVFHIHFHLIPRYKDEYDGFGYHWEQDPNKRTDEEKSEIQNIIRTHLNA</sequence>
<dbReference type="PROSITE" id="PS51084">
    <property type="entry name" value="HIT_2"/>
    <property type="match status" value="1"/>
</dbReference>
<dbReference type="Pfam" id="PF01230">
    <property type="entry name" value="HIT"/>
    <property type="match status" value="1"/>
</dbReference>
<dbReference type="RefSeq" id="WP_145287134.1">
    <property type="nucleotide sequence ID" value="NZ_VMSJ01000001.1"/>
</dbReference>
<keyword evidence="6" id="KW-1185">Reference proteome</keyword>
<protein>
    <submittedName>
        <fullName evidence="5">HIT family protein</fullName>
    </submittedName>
</protein>
<dbReference type="InterPro" id="IPR011146">
    <property type="entry name" value="HIT-like"/>
</dbReference>
<dbReference type="AlphaFoldDB" id="A0A558B000"/>
<dbReference type="InterPro" id="IPR019808">
    <property type="entry name" value="Histidine_triad_CS"/>
</dbReference>
<dbReference type="GO" id="GO:0009117">
    <property type="term" value="P:nucleotide metabolic process"/>
    <property type="evidence" value="ECO:0007669"/>
    <property type="project" value="TreeGrafter"/>
</dbReference>
<evidence type="ECO:0000313" key="5">
    <source>
        <dbReference type="EMBL" id="TVT29806.1"/>
    </source>
</evidence>
<reference evidence="5 6" key="1">
    <citation type="submission" date="2019-07" db="EMBL/GenBank/DDBJ databases">
        <title>Salinicoccus cyprini sp. nov., isolated from gastro-intestinal tract of mirror carp, Cyprinus carpio var. specularis, collected from Gobind Sagar Reservoir, Himachal Pradesh, India.</title>
        <authorList>
            <person name="Talwar C."/>
            <person name="Singh A.K."/>
            <person name="Lal R."/>
            <person name="Negi R.K."/>
        </authorList>
    </citation>
    <scope>NUCLEOTIDE SEQUENCE [LARGE SCALE GENOMIC DNA]</scope>
    <source>
        <strain evidence="5 6">CT19</strain>
    </source>
</reference>
<dbReference type="InterPro" id="IPR001310">
    <property type="entry name" value="Histidine_triad_HIT"/>
</dbReference>
<dbReference type="Proteomes" id="UP000315103">
    <property type="component" value="Unassembled WGS sequence"/>
</dbReference>